<reference evidence="1 2" key="1">
    <citation type="submission" date="2021-03" db="EMBL/GenBank/DDBJ databases">
        <title>Five novel Rahnella species.</title>
        <authorList>
            <person name="Brady C."/>
            <person name="Asselin J."/>
            <person name="Beer S."/>
            <person name="Bruberg M.B."/>
            <person name="Crampton B."/>
            <person name="Venter S."/>
            <person name="Arnold D."/>
            <person name="Denman S."/>
        </authorList>
    </citation>
    <scope>NUCLEOTIDE SEQUENCE [LARGE SCALE GENOMIC DNA]</scope>
    <source>
        <strain evidence="1 2">FRB 231</strain>
    </source>
</reference>
<sequence>MYKKLRKGCGDYDRFTDNAKTGLVDMGFNLGIPRLRNEFPKFNAAVNRGDCGTAATESHRTGIGDKRNADTAHNFQQALAGH</sequence>
<dbReference type="Proteomes" id="UP000739284">
    <property type="component" value="Unassembled WGS sequence"/>
</dbReference>
<protein>
    <recommendedName>
        <fullName evidence="3">Lysozyme</fullName>
    </recommendedName>
</protein>
<comment type="caution">
    <text evidence="1">The sequence shown here is derived from an EMBL/GenBank/DDBJ whole genome shotgun (WGS) entry which is preliminary data.</text>
</comment>
<name>A0ABS6LD38_9GAMM</name>
<evidence type="ECO:0008006" key="3">
    <source>
        <dbReference type="Google" id="ProtNLM"/>
    </source>
</evidence>
<gene>
    <name evidence="1" type="ORF">J1784_07450</name>
</gene>
<keyword evidence="2" id="KW-1185">Reference proteome</keyword>
<proteinExistence type="predicted"/>
<evidence type="ECO:0000313" key="1">
    <source>
        <dbReference type="EMBL" id="MBU9844844.1"/>
    </source>
</evidence>
<accession>A0ABS6LD38</accession>
<dbReference type="RefSeq" id="WP_217148649.1">
    <property type="nucleotide sequence ID" value="NZ_JAFMOY010000118.1"/>
</dbReference>
<organism evidence="1 2">
    <name type="scientific">Rahnella ecdela</name>
    <dbReference type="NCBI Taxonomy" id="2816250"/>
    <lineage>
        <taxon>Bacteria</taxon>
        <taxon>Pseudomonadati</taxon>
        <taxon>Pseudomonadota</taxon>
        <taxon>Gammaproteobacteria</taxon>
        <taxon>Enterobacterales</taxon>
        <taxon>Yersiniaceae</taxon>
        <taxon>Rahnella</taxon>
    </lineage>
</organism>
<dbReference type="EMBL" id="JAFMOY010000118">
    <property type="protein sequence ID" value="MBU9844844.1"/>
    <property type="molecule type" value="Genomic_DNA"/>
</dbReference>
<evidence type="ECO:0000313" key="2">
    <source>
        <dbReference type="Proteomes" id="UP000739284"/>
    </source>
</evidence>